<evidence type="ECO:0000256" key="1">
    <source>
        <dbReference type="ARBA" id="ARBA00022679"/>
    </source>
</evidence>
<keyword evidence="2" id="KW-0489">Methyltransferase</keyword>
<accession>A0A418W308</accession>
<keyword evidence="1 2" id="KW-0808">Transferase</keyword>
<dbReference type="OrthoDB" id="9792690at2"/>
<keyword evidence="3" id="KW-1185">Reference proteome</keyword>
<comment type="caution">
    <text evidence="2">The sequence shown here is derived from an EMBL/GenBank/DDBJ whole genome shotgun (WGS) entry which is preliminary data.</text>
</comment>
<evidence type="ECO:0000313" key="2">
    <source>
        <dbReference type="EMBL" id="RJF84338.1"/>
    </source>
</evidence>
<dbReference type="RefSeq" id="WP_119829981.1">
    <property type="nucleotide sequence ID" value="NZ_QYUL01000001.1"/>
</dbReference>
<sequence>MSLVPWRVRNFLAQNFPLAYHLAVAPRRVHSADYWDERLAASWDSPVRNRPGKNRLVESLTSPDDRILDVGCGNGGLLRHLKERGYGKLHGLEHSAYACRRLSAEGLAMTNGSLLDMASQNTATGGEPFEVVIASQVLEHVIRRDRFLREIKAVLGPAGRVLLFVPNNRLNPLSEPEHVAVYTAKTLTRFLRRHFTDVAVSPIDDEGAPVLFAQAQGAR</sequence>
<dbReference type="Pfam" id="PF13489">
    <property type="entry name" value="Methyltransf_23"/>
    <property type="match status" value="1"/>
</dbReference>
<dbReference type="GO" id="GO:0032259">
    <property type="term" value="P:methylation"/>
    <property type="evidence" value="ECO:0007669"/>
    <property type="project" value="UniProtKB-KW"/>
</dbReference>
<proteinExistence type="predicted"/>
<name>A0A418W308_9PROT</name>
<organism evidence="2 3">
    <name type="scientific">Azospirillum cavernae</name>
    <dbReference type="NCBI Taxonomy" id="2320860"/>
    <lineage>
        <taxon>Bacteria</taxon>
        <taxon>Pseudomonadati</taxon>
        <taxon>Pseudomonadota</taxon>
        <taxon>Alphaproteobacteria</taxon>
        <taxon>Rhodospirillales</taxon>
        <taxon>Azospirillaceae</taxon>
        <taxon>Azospirillum</taxon>
    </lineage>
</organism>
<dbReference type="SUPFAM" id="SSF53335">
    <property type="entry name" value="S-adenosyl-L-methionine-dependent methyltransferases"/>
    <property type="match status" value="1"/>
</dbReference>
<dbReference type="CDD" id="cd02440">
    <property type="entry name" value="AdoMet_MTases"/>
    <property type="match status" value="1"/>
</dbReference>
<evidence type="ECO:0000313" key="3">
    <source>
        <dbReference type="Proteomes" id="UP000283458"/>
    </source>
</evidence>
<protein>
    <submittedName>
        <fullName evidence="2">Class I SAM-dependent methyltransferase</fullName>
    </submittedName>
</protein>
<dbReference type="EMBL" id="QYUL01000001">
    <property type="protein sequence ID" value="RJF84338.1"/>
    <property type="molecule type" value="Genomic_DNA"/>
</dbReference>
<gene>
    <name evidence="2" type="ORF">D3877_07180</name>
</gene>
<dbReference type="GO" id="GO:0008168">
    <property type="term" value="F:methyltransferase activity"/>
    <property type="evidence" value="ECO:0007669"/>
    <property type="project" value="UniProtKB-KW"/>
</dbReference>
<dbReference type="AlphaFoldDB" id="A0A418W308"/>
<reference evidence="2 3" key="1">
    <citation type="submission" date="2018-09" db="EMBL/GenBank/DDBJ databases">
        <authorList>
            <person name="Zhu H."/>
        </authorList>
    </citation>
    <scope>NUCLEOTIDE SEQUENCE [LARGE SCALE GENOMIC DNA]</scope>
    <source>
        <strain evidence="2 3">K2W22B-5</strain>
    </source>
</reference>
<dbReference type="PANTHER" id="PTHR43861:SF3">
    <property type="entry name" value="PUTATIVE (AFU_ORTHOLOGUE AFUA_2G14390)-RELATED"/>
    <property type="match status" value="1"/>
</dbReference>
<dbReference type="Proteomes" id="UP000283458">
    <property type="component" value="Unassembled WGS sequence"/>
</dbReference>
<dbReference type="InterPro" id="IPR029063">
    <property type="entry name" value="SAM-dependent_MTases_sf"/>
</dbReference>
<dbReference type="PANTHER" id="PTHR43861">
    <property type="entry name" value="TRANS-ACONITATE 2-METHYLTRANSFERASE-RELATED"/>
    <property type="match status" value="1"/>
</dbReference>
<dbReference type="Gene3D" id="3.40.50.150">
    <property type="entry name" value="Vaccinia Virus protein VP39"/>
    <property type="match status" value="1"/>
</dbReference>